<proteinExistence type="predicted"/>
<name>A0A151J9U3_9HYME</name>
<protein>
    <recommendedName>
        <fullName evidence="3">HAT C-terminal dimerisation domain-containing protein</fullName>
    </recommendedName>
</protein>
<dbReference type="AlphaFoldDB" id="A0A151J9U3"/>
<gene>
    <name evidence="1" type="ORF">ALC57_05779</name>
</gene>
<organism evidence="1 2">
    <name type="scientific">Trachymyrmex cornetzi</name>
    <dbReference type="NCBI Taxonomy" id="471704"/>
    <lineage>
        <taxon>Eukaryota</taxon>
        <taxon>Metazoa</taxon>
        <taxon>Ecdysozoa</taxon>
        <taxon>Arthropoda</taxon>
        <taxon>Hexapoda</taxon>
        <taxon>Insecta</taxon>
        <taxon>Pterygota</taxon>
        <taxon>Neoptera</taxon>
        <taxon>Endopterygota</taxon>
        <taxon>Hymenoptera</taxon>
        <taxon>Apocrita</taxon>
        <taxon>Aculeata</taxon>
        <taxon>Formicoidea</taxon>
        <taxon>Formicidae</taxon>
        <taxon>Myrmicinae</taxon>
        <taxon>Trachymyrmex</taxon>
    </lineage>
</organism>
<reference evidence="1 2" key="1">
    <citation type="submission" date="2015-09" db="EMBL/GenBank/DDBJ databases">
        <title>Trachymyrmex cornetzi WGS genome.</title>
        <authorList>
            <person name="Nygaard S."/>
            <person name="Hu H."/>
            <person name="Boomsma J."/>
            <person name="Zhang G."/>
        </authorList>
    </citation>
    <scope>NUCLEOTIDE SEQUENCE [LARGE SCALE GENOMIC DNA]</scope>
    <source>
        <strain evidence="1">Tcor2-1</strain>
        <tissue evidence="1">Whole body</tissue>
    </source>
</reference>
<evidence type="ECO:0000313" key="2">
    <source>
        <dbReference type="Proteomes" id="UP000078492"/>
    </source>
</evidence>
<sequence length="104" mass="12022">MLRDDFDFDSTGDSAMLLQNTLETNASEIEFQGFCQDKRNDLSVLHHYPIIKVAFIKFNTLISSSAPVERMFSFATMFDIAKFNRLTDENFEKRVLCKANNINK</sequence>
<evidence type="ECO:0000313" key="1">
    <source>
        <dbReference type="EMBL" id="KYN21840.1"/>
    </source>
</evidence>
<dbReference type="InterPro" id="IPR012337">
    <property type="entry name" value="RNaseH-like_sf"/>
</dbReference>
<keyword evidence="2" id="KW-1185">Reference proteome</keyword>
<dbReference type="EMBL" id="KQ979356">
    <property type="protein sequence ID" value="KYN21840.1"/>
    <property type="molecule type" value="Genomic_DNA"/>
</dbReference>
<evidence type="ECO:0008006" key="3">
    <source>
        <dbReference type="Google" id="ProtNLM"/>
    </source>
</evidence>
<accession>A0A151J9U3</accession>
<dbReference type="SUPFAM" id="SSF53098">
    <property type="entry name" value="Ribonuclease H-like"/>
    <property type="match status" value="1"/>
</dbReference>
<dbReference type="Proteomes" id="UP000078492">
    <property type="component" value="Unassembled WGS sequence"/>
</dbReference>